<dbReference type="InterPro" id="IPR019826">
    <property type="entry name" value="Carboxylesterase_B_AS"/>
</dbReference>
<sequence>MRIFLVYCLQFGTLGVASGHTHKAPTATIDTGVVFGKATLLPASLGPVHQFLGIPFAQSPPERFSPAEPVRWLTHPLDATKWKPACLQQFRYPLTGSLFTRSVFNNPPPVESEDCLYLNIYAPSGPHGGRGRAVLFWIFGGSLQFGHAGESAAYDGSSFAAYEDVVVVTSNYRTNLFGFPTDPELPVTKRNLGFLDQRLAMDWVQRNIHAFGGDPRKVTLFGESAGGFSIDAHLTAFPSNSSPPFRAAILQSGQYTYRSAPPVSGAPAWYNLTTQLSCPGTFANNLTCVRAANSTSIQSIINTNTLIFSPTPDNVTYVSDPASRRLTGNIARIPVLGGTNAQEGRLFTVNQTNLTSYLQNTFGTISPSLIPAIRAAYTSNTTNSTMSNATNYDTIARIYTDFVFQCPQALWANATAAAGIPTWRYFFNASFPNTQPYANLGVYHASEVALVFGTYDRANTTTQQYALGRYMMSVWAAFAKNPERGPGWNAVGTGREGKVLVGEYGEGLGGVYGGGNGSVVTGDWNLGVLGDVGDFRGSGVTVSSQGEVDGKCELFREIFEGVVGMEGMPSA</sequence>
<dbReference type="Gene3D" id="3.40.50.1820">
    <property type="entry name" value="alpha/beta hydrolase"/>
    <property type="match status" value="1"/>
</dbReference>
<dbReference type="InterPro" id="IPR050654">
    <property type="entry name" value="AChE-related_enzymes"/>
</dbReference>
<keyword evidence="3" id="KW-0732">Signal</keyword>
<evidence type="ECO:0000256" key="2">
    <source>
        <dbReference type="ARBA" id="ARBA00022801"/>
    </source>
</evidence>
<keyword evidence="2 3" id="KW-0378">Hydrolase</keyword>
<dbReference type="Proteomes" id="UP000799424">
    <property type="component" value="Unassembled WGS sequence"/>
</dbReference>
<evidence type="ECO:0000259" key="4">
    <source>
        <dbReference type="Pfam" id="PF00135"/>
    </source>
</evidence>
<dbReference type="PROSITE" id="PS00122">
    <property type="entry name" value="CARBOXYLESTERASE_B_1"/>
    <property type="match status" value="1"/>
</dbReference>
<dbReference type="EC" id="3.1.1.-" evidence="3"/>
<feature type="signal peptide" evidence="3">
    <location>
        <begin position="1"/>
        <end position="19"/>
    </location>
</feature>
<reference evidence="5" key="1">
    <citation type="journal article" date="2020" name="Stud. Mycol.">
        <title>101 Dothideomycetes genomes: a test case for predicting lifestyles and emergence of pathogens.</title>
        <authorList>
            <person name="Haridas S."/>
            <person name="Albert R."/>
            <person name="Binder M."/>
            <person name="Bloem J."/>
            <person name="Labutti K."/>
            <person name="Salamov A."/>
            <person name="Andreopoulos B."/>
            <person name="Baker S."/>
            <person name="Barry K."/>
            <person name="Bills G."/>
            <person name="Bluhm B."/>
            <person name="Cannon C."/>
            <person name="Castanera R."/>
            <person name="Culley D."/>
            <person name="Daum C."/>
            <person name="Ezra D."/>
            <person name="Gonzalez J."/>
            <person name="Henrissat B."/>
            <person name="Kuo A."/>
            <person name="Liang C."/>
            <person name="Lipzen A."/>
            <person name="Lutzoni F."/>
            <person name="Magnuson J."/>
            <person name="Mondo S."/>
            <person name="Nolan M."/>
            <person name="Ohm R."/>
            <person name="Pangilinan J."/>
            <person name="Park H.-J."/>
            <person name="Ramirez L."/>
            <person name="Alfaro M."/>
            <person name="Sun H."/>
            <person name="Tritt A."/>
            <person name="Yoshinaga Y."/>
            <person name="Zwiers L.-H."/>
            <person name="Turgeon B."/>
            <person name="Goodwin S."/>
            <person name="Spatafora J."/>
            <person name="Crous P."/>
            <person name="Grigoriev I."/>
        </authorList>
    </citation>
    <scope>NUCLEOTIDE SEQUENCE</scope>
    <source>
        <strain evidence="5">CBS 113818</strain>
    </source>
</reference>
<dbReference type="InterPro" id="IPR029058">
    <property type="entry name" value="AB_hydrolase_fold"/>
</dbReference>
<dbReference type="InterPro" id="IPR002018">
    <property type="entry name" value="CarbesteraseB"/>
</dbReference>
<dbReference type="PANTHER" id="PTHR43918">
    <property type="entry name" value="ACETYLCHOLINESTERASE"/>
    <property type="match status" value="1"/>
</dbReference>
<dbReference type="GO" id="GO:0052689">
    <property type="term" value="F:carboxylic ester hydrolase activity"/>
    <property type="evidence" value="ECO:0007669"/>
    <property type="project" value="TreeGrafter"/>
</dbReference>
<evidence type="ECO:0000256" key="3">
    <source>
        <dbReference type="RuleBase" id="RU361235"/>
    </source>
</evidence>
<dbReference type="PANTHER" id="PTHR43918:SF4">
    <property type="entry name" value="CARBOXYLIC ESTER HYDROLASE"/>
    <property type="match status" value="1"/>
</dbReference>
<keyword evidence="6" id="KW-1185">Reference proteome</keyword>
<evidence type="ECO:0000313" key="6">
    <source>
        <dbReference type="Proteomes" id="UP000799424"/>
    </source>
</evidence>
<dbReference type="PROSITE" id="PS00941">
    <property type="entry name" value="CARBOXYLESTERASE_B_2"/>
    <property type="match status" value="1"/>
</dbReference>
<protein>
    <recommendedName>
        <fullName evidence="3">Carboxylic ester hydrolase</fullName>
        <ecNumber evidence="3">3.1.1.-</ecNumber>
    </recommendedName>
</protein>
<comment type="similarity">
    <text evidence="1 3">Belongs to the type-B carboxylesterase/lipase family.</text>
</comment>
<dbReference type="AlphaFoldDB" id="A0A6A7AI98"/>
<feature type="chain" id="PRO_5025717269" description="Carboxylic ester hydrolase" evidence="3">
    <location>
        <begin position="20"/>
        <end position="571"/>
    </location>
</feature>
<dbReference type="Pfam" id="PF00135">
    <property type="entry name" value="COesterase"/>
    <property type="match status" value="1"/>
</dbReference>
<gene>
    <name evidence="5" type="ORF">CC86DRAFT_425259</name>
</gene>
<dbReference type="SUPFAM" id="SSF53474">
    <property type="entry name" value="alpha/beta-Hydrolases"/>
    <property type="match status" value="1"/>
</dbReference>
<dbReference type="InterPro" id="IPR019819">
    <property type="entry name" value="Carboxylesterase_B_CS"/>
</dbReference>
<organism evidence="5 6">
    <name type="scientific">Ophiobolus disseminans</name>
    <dbReference type="NCBI Taxonomy" id="1469910"/>
    <lineage>
        <taxon>Eukaryota</taxon>
        <taxon>Fungi</taxon>
        <taxon>Dikarya</taxon>
        <taxon>Ascomycota</taxon>
        <taxon>Pezizomycotina</taxon>
        <taxon>Dothideomycetes</taxon>
        <taxon>Pleosporomycetidae</taxon>
        <taxon>Pleosporales</taxon>
        <taxon>Pleosporineae</taxon>
        <taxon>Phaeosphaeriaceae</taxon>
        <taxon>Ophiobolus</taxon>
    </lineage>
</organism>
<name>A0A6A7AI98_9PLEO</name>
<dbReference type="EMBL" id="MU006217">
    <property type="protein sequence ID" value="KAF2832664.1"/>
    <property type="molecule type" value="Genomic_DNA"/>
</dbReference>
<evidence type="ECO:0000256" key="1">
    <source>
        <dbReference type="ARBA" id="ARBA00005964"/>
    </source>
</evidence>
<dbReference type="OrthoDB" id="408631at2759"/>
<feature type="domain" description="Carboxylesterase type B" evidence="4">
    <location>
        <begin position="24"/>
        <end position="491"/>
    </location>
</feature>
<evidence type="ECO:0000313" key="5">
    <source>
        <dbReference type="EMBL" id="KAF2832664.1"/>
    </source>
</evidence>
<accession>A0A6A7AI98</accession>
<proteinExistence type="inferred from homology"/>